<keyword evidence="3 5" id="KW-1133">Transmembrane helix</keyword>
<evidence type="ECO:0000313" key="7">
    <source>
        <dbReference type="Proteomes" id="UP000649617"/>
    </source>
</evidence>
<evidence type="ECO:0000256" key="1">
    <source>
        <dbReference type="ARBA" id="ARBA00004141"/>
    </source>
</evidence>
<evidence type="ECO:0000256" key="4">
    <source>
        <dbReference type="ARBA" id="ARBA00023136"/>
    </source>
</evidence>
<evidence type="ECO:0000313" key="6">
    <source>
        <dbReference type="EMBL" id="CAE7754490.1"/>
    </source>
</evidence>
<feature type="transmembrane region" description="Helical" evidence="5">
    <location>
        <begin position="161"/>
        <end position="180"/>
    </location>
</feature>
<reference evidence="6" key="1">
    <citation type="submission" date="2021-02" db="EMBL/GenBank/DDBJ databases">
        <authorList>
            <person name="Dougan E. K."/>
            <person name="Rhodes N."/>
            <person name="Thang M."/>
            <person name="Chan C."/>
        </authorList>
    </citation>
    <scope>NUCLEOTIDE SEQUENCE</scope>
</reference>
<gene>
    <name evidence="6" type="ORF">SPIL2461_LOCUS21893</name>
</gene>
<proteinExistence type="predicted"/>
<protein>
    <submittedName>
        <fullName evidence="6">Uncharacterized protein</fullName>
    </submittedName>
</protein>
<dbReference type="EMBL" id="CAJNIZ010046703">
    <property type="protein sequence ID" value="CAE7754490.1"/>
    <property type="molecule type" value="Genomic_DNA"/>
</dbReference>
<dbReference type="OrthoDB" id="426081at2759"/>
<dbReference type="Proteomes" id="UP000649617">
    <property type="component" value="Unassembled WGS sequence"/>
</dbReference>
<keyword evidence="4 5" id="KW-0472">Membrane</keyword>
<dbReference type="InterPro" id="IPR005178">
    <property type="entry name" value="Ostalpha/TMEM184C"/>
</dbReference>
<evidence type="ECO:0000256" key="5">
    <source>
        <dbReference type="SAM" id="Phobius"/>
    </source>
</evidence>
<keyword evidence="7" id="KW-1185">Reference proteome</keyword>
<dbReference type="Pfam" id="PF03619">
    <property type="entry name" value="Solute_trans_a"/>
    <property type="match status" value="1"/>
</dbReference>
<feature type="transmembrane region" description="Helical" evidence="5">
    <location>
        <begin position="117"/>
        <end position="141"/>
    </location>
</feature>
<keyword evidence="2 5" id="KW-0812">Transmembrane</keyword>
<comment type="caution">
    <text evidence="6">The sequence shown here is derived from an EMBL/GenBank/DDBJ whole genome shotgun (WGS) entry which is preliminary data.</text>
</comment>
<name>A0A812XUH6_SYMPI</name>
<accession>A0A812XUH6</accession>
<evidence type="ECO:0000256" key="3">
    <source>
        <dbReference type="ARBA" id="ARBA00022989"/>
    </source>
</evidence>
<dbReference type="AlphaFoldDB" id="A0A812XUH6"/>
<dbReference type="GO" id="GO:0016020">
    <property type="term" value="C:membrane"/>
    <property type="evidence" value="ECO:0007669"/>
    <property type="project" value="UniProtKB-SubCell"/>
</dbReference>
<organism evidence="6 7">
    <name type="scientific">Symbiodinium pilosum</name>
    <name type="common">Dinoflagellate</name>
    <dbReference type="NCBI Taxonomy" id="2952"/>
    <lineage>
        <taxon>Eukaryota</taxon>
        <taxon>Sar</taxon>
        <taxon>Alveolata</taxon>
        <taxon>Dinophyceae</taxon>
        <taxon>Suessiales</taxon>
        <taxon>Symbiodiniaceae</taxon>
        <taxon>Symbiodinium</taxon>
    </lineage>
</organism>
<evidence type="ECO:0000256" key="2">
    <source>
        <dbReference type="ARBA" id="ARBA00022692"/>
    </source>
</evidence>
<sequence length="281" mass="31967">MVVALPMISCMMAYRSVTRMWMICANSKVGSLGYVEDFNCEKTWLARLVVCQNMYNTNLLLADVYESWALLHFADLALKIITASQTKQVQTISDRDVTDNVAARMGKSLHSLTKQGVYLFMGTCFMQAIYHLLTTSVEAYLGGAVTLPFSQTVYRIRTQVHYLFLGMGIVASTAAINNVITVERTFAESLKHFEPDLKFWSIKILLTLGFMQSMLLEIPPLSYLSVTEQDLFYASILSAECFGVSLLQWRAWKPSEKWLEDLRDAQLQMHEPTSSRWTPIH</sequence>
<comment type="subcellular location">
    <subcellularLocation>
        <location evidence="1">Membrane</location>
        <topology evidence="1">Multi-pass membrane protein</topology>
    </subcellularLocation>
</comment>